<organism evidence="2 3">
    <name type="scientific">Streptomyces macrosporus</name>
    <dbReference type="NCBI Taxonomy" id="44032"/>
    <lineage>
        <taxon>Bacteria</taxon>
        <taxon>Bacillati</taxon>
        <taxon>Actinomycetota</taxon>
        <taxon>Actinomycetes</taxon>
        <taxon>Kitasatosporales</taxon>
        <taxon>Streptomycetaceae</taxon>
        <taxon>Streptomyces</taxon>
    </lineage>
</organism>
<evidence type="ECO:0000313" key="3">
    <source>
        <dbReference type="Proteomes" id="UP001501638"/>
    </source>
</evidence>
<evidence type="ECO:0000313" key="2">
    <source>
        <dbReference type="EMBL" id="GAA2468098.1"/>
    </source>
</evidence>
<dbReference type="PANTHER" id="PTHR19959">
    <property type="entry name" value="KINESIN LIGHT CHAIN"/>
    <property type="match status" value="1"/>
</dbReference>
<dbReference type="SUPFAM" id="SSF50494">
    <property type="entry name" value="Trypsin-like serine proteases"/>
    <property type="match status" value="1"/>
</dbReference>
<evidence type="ECO:0008006" key="4">
    <source>
        <dbReference type="Google" id="ProtNLM"/>
    </source>
</evidence>
<proteinExistence type="predicted"/>
<dbReference type="Proteomes" id="UP001501638">
    <property type="component" value="Unassembled WGS sequence"/>
</dbReference>
<dbReference type="Gene3D" id="1.25.40.10">
    <property type="entry name" value="Tetratricopeptide repeat domain"/>
    <property type="match status" value="5"/>
</dbReference>
<dbReference type="InterPro" id="IPR019734">
    <property type="entry name" value="TPR_rpt"/>
</dbReference>
<dbReference type="Pfam" id="PF13374">
    <property type="entry name" value="TPR_10"/>
    <property type="match status" value="1"/>
</dbReference>
<keyword evidence="3" id="KW-1185">Reference proteome</keyword>
<feature type="region of interest" description="Disordered" evidence="1">
    <location>
        <begin position="477"/>
        <end position="498"/>
    </location>
</feature>
<name>A0ABN3KRU5_9ACTN</name>
<feature type="region of interest" description="Disordered" evidence="1">
    <location>
        <begin position="85"/>
        <end position="105"/>
    </location>
</feature>
<reference evidence="2 3" key="1">
    <citation type="journal article" date="2019" name="Int. J. Syst. Evol. Microbiol.">
        <title>The Global Catalogue of Microorganisms (GCM) 10K type strain sequencing project: providing services to taxonomists for standard genome sequencing and annotation.</title>
        <authorList>
            <consortium name="The Broad Institute Genomics Platform"/>
            <consortium name="The Broad Institute Genome Sequencing Center for Infectious Disease"/>
            <person name="Wu L."/>
            <person name="Ma J."/>
        </authorList>
    </citation>
    <scope>NUCLEOTIDE SEQUENCE [LARGE SCALE GENOMIC DNA]</scope>
    <source>
        <strain evidence="2 3">JCM 6305</strain>
    </source>
</reference>
<comment type="caution">
    <text evidence="2">The sequence shown here is derived from an EMBL/GenBank/DDBJ whole genome shotgun (WGS) entry which is preliminary data.</text>
</comment>
<dbReference type="PANTHER" id="PTHR19959:SF119">
    <property type="entry name" value="FUNGAL LIPASE-LIKE DOMAIN-CONTAINING PROTEIN"/>
    <property type="match status" value="1"/>
</dbReference>
<dbReference type="SMART" id="SM00028">
    <property type="entry name" value="TPR"/>
    <property type="match status" value="9"/>
</dbReference>
<sequence>MDSGRVVQVKTPGTWGSGYEILPGLVLTAAHAVDEVGSPVRVRRAPDDPEHSGRVVWRGGPCASDARGPERRGGRYVDAALVHVEDPGRRSATTDATEPDATERPRWGRIVGERVRVECRVWGFSRSEHRAGESTQVFGTINPGNGFVGGTYVIDCDTTPPRPAEGSPWGGMSGAAVFCGDLLTGVVTAELPGHLPARLEAEPAAVLLRADGFQDVLDRYGPSGPRVLEPVEYAGLADRDHGTGPDRSPASIMELLHPARGVVPFAGRDEHLARLHEWSRRPGPGVALIHAPGGRGKTRLALEFSRGPASGEEDWAVLWPAPGRSDDVRRMPPPAMPLLVVVDGADSRVEETAAVLEFAVRHRSARIKVVLLARSDGWWNDLRGREPSLPVATLMSGALTIALPDLETDAAAQRRSYRSAVRAFASALKGVPEWEHHPWETLAGRLSPPGPGDHLGSPLTLHMTALVDLLNASLDASDTDDTDTDGTAAPRAADPRDGTAAVEERLLAHERSHWVRIAAAHGLRQPALSEDALFNAVAAMVVLRPRDQDQADALIRRVHRLAGQSEDRLYSVLSWLRSVLPPAAGRPVGDLQPDRLAERFVGERLVREPKLADGLLSGATPDQAARFLTLATRAAARGVLGRELTDWCVRHRDVLALPAIDVATRVEEPEPLLDALGAVVDDPGTSLPDLERLAARLPRSTQNLAPWALRLHKRIVEVHREQAGDVPEGRARLAVALRELSKRLGSMGEREESLRVNQEAIDLWRALPAHLPGRRAELGACHNNAVLCHSALGRRKEALQAALTAVELLREEARSGDPVALGHFSRGLSSLAWAQSELGDNTAALRTTEECVKLRRDLYELCGRDEESTSLLADGLQSLAGHLMECGLRKEALTAAEEAVALHDDLAAAHPDAFRPGLAAALATLSAAARLMGLRSRALEAAREAVAIRRRLADARPEVYRADLAHALNSLAIDLMGLGLHDEALAAGEESVELFRDLAVAHPPAHTPDLALALNSLANSLLDHEERERALETAEEAVRTYRELDAAHPGAFRDKLAVALVTLSLCQERTDRPDEARASLEEAESIYRPLADAAPDAYRPGLAGCLNNLSSLLWRTGEFESALRTVEESIAINSRLARGRAGAFADALAKNWMVKYHCLVLLNRLEEAAPAGAEAVRRLRALVRSAPGRYESDLAMVLSSTGVLLQFTGQRERALRRAREAVAVGRRLADGDPGRHRAGLAEYLEKYGDQLWLLDRRGKALATAEEVFVLRREVRDHRGTDDARSAAARAAMLLGNRLVQCGRRADALPPTREAEAEFRALHAAGSDPHGTTLSSLSSALCQLAVLLLHAGDGEAALGAAAEAVGIGRAAAGPGAAPDLTTAAALTTYGRVAAVLGEDGAPELLEKAVALCRALPDRAGPGAEMQLAEALGCFGWHLAAVPERHPEALRAAGEAVAIHHRLVGAFPVLRSSLALSLASHGLRLAEAGRAREAADATEEALALARLLAREHRRGHRDVLALALAAFARARLLTGDRSDRAREASAEAVALLRRIARDEPAATAPYLREARDTHDRLRR</sequence>
<dbReference type="EMBL" id="BAAASZ010000052">
    <property type="protein sequence ID" value="GAA2468098.1"/>
    <property type="molecule type" value="Genomic_DNA"/>
</dbReference>
<evidence type="ECO:0000256" key="1">
    <source>
        <dbReference type="SAM" id="MobiDB-lite"/>
    </source>
</evidence>
<dbReference type="RefSeq" id="WP_344329329.1">
    <property type="nucleotide sequence ID" value="NZ_BAAASZ010000052.1"/>
</dbReference>
<dbReference type="InterPro" id="IPR011990">
    <property type="entry name" value="TPR-like_helical_dom_sf"/>
</dbReference>
<protein>
    <recommendedName>
        <fullName evidence="4">Tetratricopeptide repeat protein</fullName>
    </recommendedName>
</protein>
<dbReference type="InterPro" id="IPR009003">
    <property type="entry name" value="Peptidase_S1_PA"/>
</dbReference>
<dbReference type="SUPFAM" id="SSF48452">
    <property type="entry name" value="TPR-like"/>
    <property type="match status" value="3"/>
</dbReference>
<accession>A0ABN3KRU5</accession>
<gene>
    <name evidence="2" type="ORF">GCM10010405_60950</name>
</gene>